<organism evidence="1">
    <name type="scientific">Tetraodon nigroviridis</name>
    <name type="common">Spotted green pufferfish</name>
    <name type="synonym">Chelonodon nigroviridis</name>
    <dbReference type="NCBI Taxonomy" id="99883"/>
    <lineage>
        <taxon>Eukaryota</taxon>
        <taxon>Metazoa</taxon>
        <taxon>Chordata</taxon>
        <taxon>Craniata</taxon>
        <taxon>Vertebrata</taxon>
        <taxon>Euteleostomi</taxon>
        <taxon>Actinopterygii</taxon>
        <taxon>Neopterygii</taxon>
        <taxon>Teleostei</taxon>
        <taxon>Neoteleostei</taxon>
        <taxon>Acanthomorphata</taxon>
        <taxon>Eupercaria</taxon>
        <taxon>Tetraodontiformes</taxon>
        <taxon>Tetradontoidea</taxon>
        <taxon>Tetraodontidae</taxon>
        <taxon>Tetraodon</taxon>
    </lineage>
</organism>
<accession>Q4RAL0</accession>
<reference evidence="1" key="2">
    <citation type="submission" date="2004-02" db="EMBL/GenBank/DDBJ databases">
        <authorList>
            <consortium name="Genoscope"/>
            <consortium name="Whitehead Institute Centre for Genome Research"/>
        </authorList>
    </citation>
    <scope>NUCLEOTIDE SEQUENCE</scope>
</reference>
<comment type="caution">
    <text evidence="1">The sequence shown here is derived from an EMBL/GenBank/DDBJ whole genome shotgun (WGS) entry which is preliminary data.</text>
</comment>
<gene>
    <name evidence="1" type="ORF">GSTENG00038069001</name>
</gene>
<dbReference type="AlphaFoldDB" id="Q4RAL0"/>
<sequence>GSVEVVEYDYEGLLSVNVGGNDEAFAFPPDH</sequence>
<name>Q4RAL0_TETNG</name>
<reference evidence="1" key="1">
    <citation type="journal article" date="2004" name="Nature">
        <title>Genome duplication in the teleost fish Tetraodon nigroviridis reveals the early vertebrate proto-karyotype.</title>
        <authorList>
            <person name="Jaillon O."/>
            <person name="Aury J.-M."/>
            <person name="Brunet F."/>
            <person name="Petit J.-L."/>
            <person name="Stange-Thomann N."/>
            <person name="Mauceli E."/>
            <person name="Bouneau L."/>
            <person name="Fischer C."/>
            <person name="Ozouf-Costaz C."/>
            <person name="Bernot A."/>
            <person name="Nicaud S."/>
            <person name="Jaffe D."/>
            <person name="Fisher S."/>
            <person name="Lutfalla G."/>
            <person name="Dossat C."/>
            <person name="Segurens B."/>
            <person name="Dasilva C."/>
            <person name="Salanoubat M."/>
            <person name="Levy M."/>
            <person name="Boudet N."/>
            <person name="Castellano S."/>
            <person name="Anthouard V."/>
            <person name="Jubin C."/>
            <person name="Castelli V."/>
            <person name="Katinka M."/>
            <person name="Vacherie B."/>
            <person name="Biemont C."/>
            <person name="Skalli Z."/>
            <person name="Cattolico L."/>
            <person name="Poulain J."/>
            <person name="De Berardinis V."/>
            <person name="Cruaud C."/>
            <person name="Duprat S."/>
            <person name="Brottier P."/>
            <person name="Coutanceau J.-P."/>
            <person name="Gouzy J."/>
            <person name="Parra G."/>
            <person name="Lardier G."/>
            <person name="Chapple C."/>
            <person name="McKernan K.J."/>
            <person name="McEwan P."/>
            <person name="Bosak S."/>
            <person name="Kellis M."/>
            <person name="Volff J.-N."/>
            <person name="Guigo R."/>
            <person name="Zody M.C."/>
            <person name="Mesirov J."/>
            <person name="Lindblad-Toh K."/>
            <person name="Birren B."/>
            <person name="Nusbaum C."/>
            <person name="Kahn D."/>
            <person name="Robinson-Rechavi M."/>
            <person name="Laudet V."/>
            <person name="Schachter V."/>
            <person name="Quetier F."/>
            <person name="Saurin W."/>
            <person name="Scarpelli C."/>
            <person name="Wincker P."/>
            <person name="Lander E.S."/>
            <person name="Weissenbach J."/>
            <person name="Roest Crollius H."/>
        </authorList>
    </citation>
    <scope>NUCLEOTIDE SEQUENCE [LARGE SCALE GENOMIC DNA]</scope>
</reference>
<dbReference type="EMBL" id="CAAE01023412">
    <property type="protein sequence ID" value="CAG14573.1"/>
    <property type="molecule type" value="Genomic_DNA"/>
</dbReference>
<feature type="non-terminal residue" evidence="1">
    <location>
        <position position="1"/>
    </location>
</feature>
<proteinExistence type="predicted"/>
<dbReference type="KEGG" id="tng:GSTEN00038069G001"/>
<evidence type="ECO:0000313" key="1">
    <source>
        <dbReference type="EMBL" id="CAG14573.1"/>
    </source>
</evidence>
<protein>
    <submittedName>
        <fullName evidence="1">(spotted green pufferfish) hypothetical protein</fullName>
    </submittedName>
</protein>